<dbReference type="InterPro" id="IPR001466">
    <property type="entry name" value="Beta-lactam-related"/>
</dbReference>
<name>A0A3A8KDR2_9BACT</name>
<gene>
    <name evidence="2" type="ORF">D7X32_06170</name>
</gene>
<reference evidence="3" key="1">
    <citation type="submission" date="2018-09" db="EMBL/GenBank/DDBJ databases">
        <authorList>
            <person name="Livingstone P.G."/>
            <person name="Whitworth D.E."/>
        </authorList>
    </citation>
    <scope>NUCLEOTIDE SEQUENCE [LARGE SCALE GENOMIC DNA]</scope>
    <source>
        <strain evidence="3">CA043D</strain>
    </source>
</reference>
<keyword evidence="2" id="KW-0378">Hydrolase</keyword>
<organism evidence="2 3">
    <name type="scientific">Corallococcus carmarthensis</name>
    <dbReference type="NCBI Taxonomy" id="2316728"/>
    <lineage>
        <taxon>Bacteria</taxon>
        <taxon>Pseudomonadati</taxon>
        <taxon>Myxococcota</taxon>
        <taxon>Myxococcia</taxon>
        <taxon>Myxococcales</taxon>
        <taxon>Cystobacterineae</taxon>
        <taxon>Myxococcaceae</taxon>
        <taxon>Corallococcus</taxon>
    </lineage>
</organism>
<dbReference type="SUPFAM" id="SSF56601">
    <property type="entry name" value="beta-lactamase/transpeptidase-like"/>
    <property type="match status" value="1"/>
</dbReference>
<dbReference type="AlphaFoldDB" id="A0A3A8KDR2"/>
<sequence length="326" mass="34972">MDAIVTATVADAGVPGLTLAVYDAQDRRVFVKSYGDFEPTRRVAIASASKMVSGMALLRLVDAGVLSLDTTTGQVLGWTGLKGTITLRHLLSFTSGMNPRADCNVQSGITLAQCVDQIAAAAQVATPGTRFDYGSTHLHVAARMAEVLTGKTWQQIFTEQVKTPLGLTSDELAYYTFPRNTLGTTNPLIAGGLRATMDEYARMLAVVYHQGLTVDGARYASQGLFEAQSREPYTVEVGSSPMADVGLPYRYGLTAWLECDTPSTGCAAVSSPGAFGFTPWVDRDSGYYAILGMELEVSQEERVAAFSMGLEQQLRPEIRAAVALTR</sequence>
<evidence type="ECO:0000259" key="1">
    <source>
        <dbReference type="Pfam" id="PF00144"/>
    </source>
</evidence>
<accession>A0A3A8KDR2</accession>
<feature type="domain" description="Beta-lactamase-related" evidence="1">
    <location>
        <begin position="2"/>
        <end position="291"/>
    </location>
</feature>
<dbReference type="Pfam" id="PF00144">
    <property type="entry name" value="Beta-lactamase"/>
    <property type="match status" value="1"/>
</dbReference>
<dbReference type="Gene3D" id="3.40.710.10">
    <property type="entry name" value="DD-peptidase/beta-lactamase superfamily"/>
    <property type="match status" value="1"/>
</dbReference>
<dbReference type="PANTHER" id="PTHR43283">
    <property type="entry name" value="BETA-LACTAMASE-RELATED"/>
    <property type="match status" value="1"/>
</dbReference>
<dbReference type="GO" id="GO:0016787">
    <property type="term" value="F:hydrolase activity"/>
    <property type="evidence" value="ECO:0007669"/>
    <property type="project" value="UniProtKB-KW"/>
</dbReference>
<dbReference type="InterPro" id="IPR050789">
    <property type="entry name" value="Diverse_Enzym_Activities"/>
</dbReference>
<dbReference type="EMBL" id="RAWE01000013">
    <property type="protein sequence ID" value="RKH06100.1"/>
    <property type="molecule type" value="Genomic_DNA"/>
</dbReference>
<evidence type="ECO:0000313" key="3">
    <source>
        <dbReference type="Proteomes" id="UP000268313"/>
    </source>
</evidence>
<evidence type="ECO:0000313" key="2">
    <source>
        <dbReference type="EMBL" id="RKH06100.1"/>
    </source>
</evidence>
<protein>
    <submittedName>
        <fullName evidence="2">Class A beta-lactamase-related serine hydrolase</fullName>
    </submittedName>
</protein>
<proteinExistence type="predicted"/>
<keyword evidence="3" id="KW-1185">Reference proteome</keyword>
<comment type="caution">
    <text evidence="2">The sequence shown here is derived from an EMBL/GenBank/DDBJ whole genome shotgun (WGS) entry which is preliminary data.</text>
</comment>
<dbReference type="InterPro" id="IPR012338">
    <property type="entry name" value="Beta-lactam/transpept-like"/>
</dbReference>
<dbReference type="PANTHER" id="PTHR43283:SF3">
    <property type="entry name" value="BETA-LACTAMASE FAMILY PROTEIN (AFU_ORTHOLOGUE AFUA_5G07500)"/>
    <property type="match status" value="1"/>
</dbReference>
<dbReference type="OrthoDB" id="5384113at2"/>
<dbReference type="Proteomes" id="UP000268313">
    <property type="component" value="Unassembled WGS sequence"/>
</dbReference>